<sequence length="395" mass="43500">MWRPRWRPYPEAVTPPPPPLSVWGHTWRIVLGLSISALAWWTLFPWQWENARWWWWLDLAVGIACFVLMFWRRRFPVTVALVTNVASAFATTAGGPATLALFSLSTRRRWREIIPVSAVTMLSAFVFVGIDPTVDSGLRLFNAGFVVAIVGITVGWGMYVGSRRELMATLKERAERAESEQSARVSQARTAERARIAREMHDVLAHRISMVTMHAGALTFRDDLAPEEIKRTASVIEQSSRLALIELREVLGVLRDDVGDGAPEPPQPTAGAIDGLVAQFRDSGMNLQYDDRIDPATIPDLIGRTAYRVVQEGLTNAAKHAPHARVTLLVTGGADDGLVIEVSNPLPAGGRSPDFPESGLGLVGLTERAELAGGRLHHGTVSGHHVLRVWLPWSA</sequence>
<proteinExistence type="predicted"/>
<dbReference type="CDD" id="cd16917">
    <property type="entry name" value="HATPase_UhpB-NarQ-NarX-like"/>
    <property type="match status" value="1"/>
</dbReference>
<dbReference type="InterPro" id="IPR050482">
    <property type="entry name" value="Sensor_HK_TwoCompSys"/>
</dbReference>
<dbReference type="EC" id="2.7.13.3" evidence="2"/>
<dbReference type="Gene3D" id="3.30.565.10">
    <property type="entry name" value="Histidine kinase-like ATPase, C-terminal domain"/>
    <property type="match status" value="1"/>
</dbReference>
<gene>
    <name evidence="11" type="ORF">H1W00_09175</name>
</gene>
<keyword evidence="8" id="KW-0902">Two-component regulatory system</keyword>
<comment type="catalytic activity">
    <reaction evidence="1">
        <text>ATP + protein L-histidine = ADP + protein N-phospho-L-histidine.</text>
        <dbReference type="EC" id="2.7.13.3"/>
    </reaction>
</comment>
<evidence type="ECO:0000313" key="11">
    <source>
        <dbReference type="EMBL" id="MBA4608645.1"/>
    </source>
</evidence>
<keyword evidence="3" id="KW-0597">Phosphoprotein</keyword>
<dbReference type="GO" id="GO:0016020">
    <property type="term" value="C:membrane"/>
    <property type="evidence" value="ECO:0007669"/>
    <property type="project" value="InterPro"/>
</dbReference>
<accession>A0A838XDN2</accession>
<feature type="transmembrane region" description="Helical" evidence="9">
    <location>
        <begin position="77"/>
        <end position="101"/>
    </location>
</feature>
<feature type="transmembrane region" description="Helical" evidence="9">
    <location>
        <begin position="113"/>
        <end position="134"/>
    </location>
</feature>
<keyword evidence="12" id="KW-1185">Reference proteome</keyword>
<keyword evidence="6 11" id="KW-0418">Kinase</keyword>
<dbReference type="Proteomes" id="UP000550354">
    <property type="component" value="Unassembled WGS sequence"/>
</dbReference>
<dbReference type="GO" id="GO:0046983">
    <property type="term" value="F:protein dimerization activity"/>
    <property type="evidence" value="ECO:0007669"/>
    <property type="project" value="InterPro"/>
</dbReference>
<feature type="transmembrane region" description="Helical" evidence="9">
    <location>
        <begin position="140"/>
        <end position="161"/>
    </location>
</feature>
<keyword evidence="7" id="KW-0067">ATP-binding</keyword>
<evidence type="ECO:0000256" key="3">
    <source>
        <dbReference type="ARBA" id="ARBA00022553"/>
    </source>
</evidence>
<dbReference type="GO" id="GO:0000155">
    <property type="term" value="F:phosphorelay sensor kinase activity"/>
    <property type="evidence" value="ECO:0007669"/>
    <property type="project" value="InterPro"/>
</dbReference>
<dbReference type="PANTHER" id="PTHR24421:SF10">
    <property type="entry name" value="NITRATE_NITRITE SENSOR PROTEIN NARQ"/>
    <property type="match status" value="1"/>
</dbReference>
<dbReference type="Pfam" id="PF07730">
    <property type="entry name" value="HisKA_3"/>
    <property type="match status" value="1"/>
</dbReference>
<keyword evidence="9" id="KW-0812">Transmembrane</keyword>
<dbReference type="SUPFAM" id="SSF55874">
    <property type="entry name" value="ATPase domain of HSP90 chaperone/DNA topoisomerase II/histidine kinase"/>
    <property type="match status" value="1"/>
</dbReference>
<keyword evidence="4" id="KW-0808">Transferase</keyword>
<feature type="domain" description="Signal transduction histidine kinase subgroup 3 dimerisation and phosphoacceptor" evidence="10">
    <location>
        <begin position="192"/>
        <end position="257"/>
    </location>
</feature>
<evidence type="ECO:0000259" key="10">
    <source>
        <dbReference type="Pfam" id="PF07730"/>
    </source>
</evidence>
<evidence type="ECO:0000313" key="12">
    <source>
        <dbReference type="Proteomes" id="UP000550354"/>
    </source>
</evidence>
<name>A0A838XDN2_9ACTN</name>
<comment type="caution">
    <text evidence="11">The sequence shown here is derived from an EMBL/GenBank/DDBJ whole genome shotgun (WGS) entry which is preliminary data.</text>
</comment>
<evidence type="ECO:0000256" key="2">
    <source>
        <dbReference type="ARBA" id="ARBA00012438"/>
    </source>
</evidence>
<evidence type="ECO:0000256" key="4">
    <source>
        <dbReference type="ARBA" id="ARBA00022679"/>
    </source>
</evidence>
<evidence type="ECO:0000256" key="1">
    <source>
        <dbReference type="ARBA" id="ARBA00000085"/>
    </source>
</evidence>
<dbReference type="InterPro" id="IPR036890">
    <property type="entry name" value="HATPase_C_sf"/>
</dbReference>
<evidence type="ECO:0000256" key="5">
    <source>
        <dbReference type="ARBA" id="ARBA00022741"/>
    </source>
</evidence>
<dbReference type="PANTHER" id="PTHR24421">
    <property type="entry name" value="NITRATE/NITRITE SENSOR PROTEIN NARX-RELATED"/>
    <property type="match status" value="1"/>
</dbReference>
<evidence type="ECO:0000256" key="8">
    <source>
        <dbReference type="ARBA" id="ARBA00023012"/>
    </source>
</evidence>
<evidence type="ECO:0000256" key="7">
    <source>
        <dbReference type="ARBA" id="ARBA00022840"/>
    </source>
</evidence>
<feature type="transmembrane region" description="Helical" evidence="9">
    <location>
        <begin position="20"/>
        <end position="41"/>
    </location>
</feature>
<dbReference type="EMBL" id="JACEOG010000001">
    <property type="protein sequence ID" value="MBA4608645.1"/>
    <property type="molecule type" value="Genomic_DNA"/>
</dbReference>
<evidence type="ECO:0000256" key="9">
    <source>
        <dbReference type="SAM" id="Phobius"/>
    </source>
</evidence>
<reference evidence="11 12" key="1">
    <citation type="submission" date="2020-07" db="EMBL/GenBank/DDBJ databases">
        <title>Draft genome and description of Aeromicrobium phoceense strain Marseille-Q0843 isolated from healthy skin swab.</title>
        <authorList>
            <person name="Boxberger M."/>
            <person name="La Scola B."/>
        </authorList>
    </citation>
    <scope>NUCLEOTIDE SEQUENCE [LARGE SCALE GENOMIC DNA]</scope>
    <source>
        <strain evidence="11 12">Marseille-Q0843</strain>
    </source>
</reference>
<keyword evidence="5" id="KW-0547">Nucleotide-binding</keyword>
<dbReference type="Gene3D" id="1.20.5.1930">
    <property type="match status" value="1"/>
</dbReference>
<dbReference type="AlphaFoldDB" id="A0A838XDN2"/>
<keyword evidence="9" id="KW-0472">Membrane</keyword>
<evidence type="ECO:0000256" key="6">
    <source>
        <dbReference type="ARBA" id="ARBA00022777"/>
    </source>
</evidence>
<organism evidence="11 12">
    <name type="scientific">Aeromicrobium phoceense</name>
    <dbReference type="NCBI Taxonomy" id="2754045"/>
    <lineage>
        <taxon>Bacteria</taxon>
        <taxon>Bacillati</taxon>
        <taxon>Actinomycetota</taxon>
        <taxon>Actinomycetes</taxon>
        <taxon>Propionibacteriales</taxon>
        <taxon>Nocardioidaceae</taxon>
        <taxon>Aeromicrobium</taxon>
    </lineage>
</organism>
<dbReference type="GO" id="GO:0005524">
    <property type="term" value="F:ATP binding"/>
    <property type="evidence" value="ECO:0007669"/>
    <property type="project" value="UniProtKB-KW"/>
</dbReference>
<feature type="transmembrane region" description="Helical" evidence="9">
    <location>
        <begin position="53"/>
        <end position="71"/>
    </location>
</feature>
<keyword evidence="9" id="KW-1133">Transmembrane helix</keyword>
<dbReference type="InterPro" id="IPR011712">
    <property type="entry name" value="Sig_transdc_His_kin_sub3_dim/P"/>
</dbReference>
<protein>
    <recommendedName>
        <fullName evidence="2">histidine kinase</fullName>
        <ecNumber evidence="2">2.7.13.3</ecNumber>
    </recommendedName>
</protein>